<name>A0A2V3PNH8_9BACT</name>
<dbReference type="EMBL" id="QICL01000018">
    <property type="protein sequence ID" value="PXV62670.1"/>
    <property type="molecule type" value="Genomic_DNA"/>
</dbReference>
<evidence type="ECO:0000313" key="2">
    <source>
        <dbReference type="Proteomes" id="UP000247973"/>
    </source>
</evidence>
<proteinExistence type="predicted"/>
<dbReference type="Proteomes" id="UP000247973">
    <property type="component" value="Unassembled WGS sequence"/>
</dbReference>
<organism evidence="1 2">
    <name type="scientific">Dysgonomonas alginatilytica</name>
    <dbReference type="NCBI Taxonomy" id="1605892"/>
    <lineage>
        <taxon>Bacteria</taxon>
        <taxon>Pseudomonadati</taxon>
        <taxon>Bacteroidota</taxon>
        <taxon>Bacteroidia</taxon>
        <taxon>Bacteroidales</taxon>
        <taxon>Dysgonomonadaceae</taxon>
        <taxon>Dysgonomonas</taxon>
    </lineage>
</organism>
<dbReference type="RefSeq" id="WP_110311338.1">
    <property type="nucleotide sequence ID" value="NZ_QICL01000018.1"/>
</dbReference>
<dbReference type="AlphaFoldDB" id="A0A2V3PNH8"/>
<dbReference type="OrthoDB" id="997512at2"/>
<protein>
    <submittedName>
        <fullName evidence="1">Uncharacterized protein</fullName>
    </submittedName>
</protein>
<accession>A0A2V3PNH8</accession>
<gene>
    <name evidence="1" type="ORF">CLV62_11859</name>
</gene>
<reference evidence="1 2" key="1">
    <citation type="submission" date="2018-03" db="EMBL/GenBank/DDBJ databases">
        <title>Genomic Encyclopedia of Archaeal and Bacterial Type Strains, Phase II (KMG-II): from individual species to whole genera.</title>
        <authorList>
            <person name="Goeker M."/>
        </authorList>
    </citation>
    <scope>NUCLEOTIDE SEQUENCE [LARGE SCALE GENOMIC DNA]</scope>
    <source>
        <strain evidence="1 2">DSM 100214</strain>
    </source>
</reference>
<evidence type="ECO:0000313" key="1">
    <source>
        <dbReference type="EMBL" id="PXV62670.1"/>
    </source>
</evidence>
<keyword evidence="2" id="KW-1185">Reference proteome</keyword>
<comment type="caution">
    <text evidence="1">The sequence shown here is derived from an EMBL/GenBank/DDBJ whole genome shotgun (WGS) entry which is preliminary data.</text>
</comment>
<sequence length="75" mass="8877">MDELPKENNQSLPPQEALKPLIDAFVESARRSLEYDVTKYSLKRYESFICKGYYKKKLYKAILALREFNKEVAEK</sequence>